<dbReference type="KEGG" id="smo:SELMODRAFT_419604"/>
<name>D8S9G6_SELML</name>
<evidence type="ECO:0000256" key="2">
    <source>
        <dbReference type="SAM" id="SignalP"/>
    </source>
</evidence>
<protein>
    <submittedName>
        <fullName evidence="3">Uncharacterized protein</fullName>
    </submittedName>
</protein>
<dbReference type="PANTHER" id="PTHR35567">
    <property type="entry name" value="MALATE DEHYDROGENASE (AFU_ORTHOLOGUE AFUA_2G13800)"/>
    <property type="match status" value="1"/>
</dbReference>
<reference evidence="3 4" key="1">
    <citation type="journal article" date="2011" name="Science">
        <title>The Selaginella genome identifies genetic changes associated with the evolution of vascular plants.</title>
        <authorList>
            <person name="Banks J.A."/>
            <person name="Nishiyama T."/>
            <person name="Hasebe M."/>
            <person name="Bowman J.L."/>
            <person name="Gribskov M."/>
            <person name="dePamphilis C."/>
            <person name="Albert V.A."/>
            <person name="Aono N."/>
            <person name="Aoyama T."/>
            <person name="Ambrose B.A."/>
            <person name="Ashton N.W."/>
            <person name="Axtell M.J."/>
            <person name="Barker E."/>
            <person name="Barker M.S."/>
            <person name="Bennetzen J.L."/>
            <person name="Bonawitz N.D."/>
            <person name="Chapple C."/>
            <person name="Cheng C."/>
            <person name="Correa L.G."/>
            <person name="Dacre M."/>
            <person name="DeBarry J."/>
            <person name="Dreyer I."/>
            <person name="Elias M."/>
            <person name="Engstrom E.M."/>
            <person name="Estelle M."/>
            <person name="Feng L."/>
            <person name="Finet C."/>
            <person name="Floyd S.K."/>
            <person name="Frommer W.B."/>
            <person name="Fujita T."/>
            <person name="Gramzow L."/>
            <person name="Gutensohn M."/>
            <person name="Harholt J."/>
            <person name="Hattori M."/>
            <person name="Heyl A."/>
            <person name="Hirai T."/>
            <person name="Hiwatashi Y."/>
            <person name="Ishikawa M."/>
            <person name="Iwata M."/>
            <person name="Karol K.G."/>
            <person name="Koehler B."/>
            <person name="Kolukisaoglu U."/>
            <person name="Kubo M."/>
            <person name="Kurata T."/>
            <person name="Lalonde S."/>
            <person name="Li K."/>
            <person name="Li Y."/>
            <person name="Litt A."/>
            <person name="Lyons E."/>
            <person name="Manning G."/>
            <person name="Maruyama T."/>
            <person name="Michael T.P."/>
            <person name="Mikami K."/>
            <person name="Miyazaki S."/>
            <person name="Morinaga S."/>
            <person name="Murata T."/>
            <person name="Mueller-Roeber B."/>
            <person name="Nelson D.R."/>
            <person name="Obara M."/>
            <person name="Oguri Y."/>
            <person name="Olmstead R.G."/>
            <person name="Onodera N."/>
            <person name="Petersen B.L."/>
            <person name="Pils B."/>
            <person name="Prigge M."/>
            <person name="Rensing S.A."/>
            <person name="Riano-Pachon D.M."/>
            <person name="Roberts A.W."/>
            <person name="Sato Y."/>
            <person name="Scheller H.V."/>
            <person name="Schulz B."/>
            <person name="Schulz C."/>
            <person name="Shakirov E.V."/>
            <person name="Shibagaki N."/>
            <person name="Shinohara N."/>
            <person name="Shippen D.E."/>
            <person name="Soerensen I."/>
            <person name="Sotooka R."/>
            <person name="Sugimoto N."/>
            <person name="Sugita M."/>
            <person name="Sumikawa N."/>
            <person name="Tanurdzic M."/>
            <person name="Theissen G."/>
            <person name="Ulvskov P."/>
            <person name="Wakazuki S."/>
            <person name="Weng J.K."/>
            <person name="Willats W.W."/>
            <person name="Wipf D."/>
            <person name="Wolf P.G."/>
            <person name="Yang L."/>
            <person name="Zimmer A.D."/>
            <person name="Zhu Q."/>
            <person name="Mitros T."/>
            <person name="Hellsten U."/>
            <person name="Loque D."/>
            <person name="Otillar R."/>
            <person name="Salamov A."/>
            <person name="Schmutz J."/>
            <person name="Shapiro H."/>
            <person name="Lindquist E."/>
            <person name="Lucas S."/>
            <person name="Rokhsar D."/>
            <person name="Grigoriev I.V."/>
        </authorList>
    </citation>
    <scope>NUCLEOTIDE SEQUENCE [LARGE SCALE GENOMIC DNA]</scope>
</reference>
<proteinExistence type="predicted"/>
<dbReference type="PROSITE" id="PS00306">
    <property type="entry name" value="CASEIN_ALPHA_BETA"/>
    <property type="match status" value="1"/>
</dbReference>
<dbReference type="EMBL" id="GL377608">
    <property type="protein sequence ID" value="EFJ18809.1"/>
    <property type="molecule type" value="Genomic_DNA"/>
</dbReference>
<dbReference type="PANTHER" id="PTHR35567:SF1">
    <property type="entry name" value="CONSERVED FUNGAL PROTEIN (AFU_ORTHOLOGUE AFUA_1G14230)"/>
    <property type="match status" value="1"/>
</dbReference>
<dbReference type="AlphaFoldDB" id="D8S9G6"/>
<accession>D8S9G6</accession>
<keyword evidence="1 2" id="KW-0732">Signal</keyword>
<evidence type="ECO:0000313" key="4">
    <source>
        <dbReference type="Proteomes" id="UP000001514"/>
    </source>
</evidence>
<evidence type="ECO:0000313" key="3">
    <source>
        <dbReference type="EMBL" id="EFJ18809.1"/>
    </source>
</evidence>
<dbReference type="Gramene" id="EFJ18809">
    <property type="protein sequence ID" value="EFJ18809"/>
    <property type="gene ID" value="SELMODRAFT_419604"/>
</dbReference>
<dbReference type="HOGENOM" id="CLU_072446_0_0_1"/>
<dbReference type="InterPro" id="IPR031305">
    <property type="entry name" value="Casein_CS"/>
</dbReference>
<dbReference type="OMA" id="NGSAWEF"/>
<dbReference type="InParanoid" id="D8S9G6"/>
<dbReference type="InterPro" id="IPR021851">
    <property type="entry name" value="DUF3455"/>
</dbReference>
<gene>
    <name evidence="3" type="ORF">SELMODRAFT_419604</name>
</gene>
<feature type="chain" id="PRO_5003122519" evidence="2">
    <location>
        <begin position="20"/>
        <end position="332"/>
    </location>
</feature>
<keyword evidence="4" id="KW-1185">Reference proteome</keyword>
<dbReference type="Pfam" id="PF11937">
    <property type="entry name" value="DUF3455"/>
    <property type="match status" value="2"/>
</dbReference>
<dbReference type="Proteomes" id="UP000001514">
    <property type="component" value="Unassembled WGS sequence"/>
</dbReference>
<sequence>MVFFARFLALACLVAIAVADPAAPPPGNYAYLRVRGRGKQLYACNAASKSWEFDVAWADLFYTSDKNYTRRIGVHYFLQFPDAKGGRPSWSLFRNPGDPDSATPSLTVTGKVLDKTPSAGNIDALLLQVTSFSGHTGISYIQRYPVSGGVAPAANLCTKAGDTLAVDYESEYAFFTQLRRPAASGLSNATSNSTKVVASYFGEGYQLYTYENSSWVLKGASASLSSVPGGEIVGSHYFLPRADASGGQPTWTIYSPTYSRVTGKVTEKVSNDNSSVPVLRLERTSSSGEPEGIARATRIERLSTRGGLPPINPGKNGERFRSPYTSIYWFYA</sequence>
<feature type="signal peptide" evidence="2">
    <location>
        <begin position="1"/>
        <end position="19"/>
    </location>
</feature>
<evidence type="ECO:0000256" key="1">
    <source>
        <dbReference type="ARBA" id="ARBA00022729"/>
    </source>
</evidence>
<organism evidence="4">
    <name type="scientific">Selaginella moellendorffii</name>
    <name type="common">Spikemoss</name>
    <dbReference type="NCBI Taxonomy" id="88036"/>
    <lineage>
        <taxon>Eukaryota</taxon>
        <taxon>Viridiplantae</taxon>
        <taxon>Streptophyta</taxon>
        <taxon>Embryophyta</taxon>
        <taxon>Tracheophyta</taxon>
        <taxon>Lycopodiopsida</taxon>
        <taxon>Selaginellales</taxon>
        <taxon>Selaginellaceae</taxon>
        <taxon>Selaginella</taxon>
    </lineage>
</organism>